<dbReference type="AlphaFoldDB" id="A0AAV9HEU9"/>
<evidence type="ECO:0000259" key="3">
    <source>
        <dbReference type="PROSITE" id="PS51294"/>
    </source>
</evidence>
<dbReference type="SUPFAM" id="SSF46689">
    <property type="entry name" value="Homeodomain-like"/>
    <property type="match status" value="1"/>
</dbReference>
<proteinExistence type="predicted"/>
<evidence type="ECO:0000313" key="5">
    <source>
        <dbReference type="Proteomes" id="UP001321749"/>
    </source>
</evidence>
<reference evidence="4" key="1">
    <citation type="journal article" date="2023" name="Mol. Phylogenet. Evol.">
        <title>Genome-scale phylogeny and comparative genomics of the fungal order Sordariales.</title>
        <authorList>
            <person name="Hensen N."/>
            <person name="Bonometti L."/>
            <person name="Westerberg I."/>
            <person name="Brannstrom I.O."/>
            <person name="Guillou S."/>
            <person name="Cros-Aarteil S."/>
            <person name="Calhoun S."/>
            <person name="Haridas S."/>
            <person name="Kuo A."/>
            <person name="Mondo S."/>
            <person name="Pangilinan J."/>
            <person name="Riley R."/>
            <person name="LaButti K."/>
            <person name="Andreopoulos B."/>
            <person name="Lipzen A."/>
            <person name="Chen C."/>
            <person name="Yan M."/>
            <person name="Daum C."/>
            <person name="Ng V."/>
            <person name="Clum A."/>
            <person name="Steindorff A."/>
            <person name="Ohm R.A."/>
            <person name="Martin F."/>
            <person name="Silar P."/>
            <person name="Natvig D.O."/>
            <person name="Lalanne C."/>
            <person name="Gautier V."/>
            <person name="Ament-Velasquez S.L."/>
            <person name="Kruys A."/>
            <person name="Hutchinson M.I."/>
            <person name="Powell A.J."/>
            <person name="Barry K."/>
            <person name="Miller A.N."/>
            <person name="Grigoriev I.V."/>
            <person name="Debuchy R."/>
            <person name="Gladieux P."/>
            <person name="Hiltunen Thoren M."/>
            <person name="Johannesson H."/>
        </authorList>
    </citation>
    <scope>NUCLEOTIDE SEQUENCE</scope>
    <source>
        <strain evidence="4">PSN324</strain>
    </source>
</reference>
<comment type="caution">
    <text evidence="4">The sequence shown here is derived from an EMBL/GenBank/DDBJ whole genome shotgun (WGS) entry which is preliminary data.</text>
</comment>
<feature type="compositionally biased region" description="Polar residues" evidence="1">
    <location>
        <begin position="99"/>
        <end position="118"/>
    </location>
</feature>
<keyword evidence="5" id="KW-1185">Reference proteome</keyword>
<dbReference type="InterPro" id="IPR017930">
    <property type="entry name" value="Myb_dom"/>
</dbReference>
<evidence type="ECO:0000259" key="2">
    <source>
        <dbReference type="PROSITE" id="PS50090"/>
    </source>
</evidence>
<dbReference type="PROSITE" id="PS50090">
    <property type="entry name" value="MYB_LIKE"/>
    <property type="match status" value="1"/>
</dbReference>
<dbReference type="CDD" id="cd00167">
    <property type="entry name" value="SANT"/>
    <property type="match status" value="1"/>
</dbReference>
<feature type="region of interest" description="Disordered" evidence="1">
    <location>
        <begin position="26"/>
        <end position="140"/>
    </location>
</feature>
<sequence length="317" mass="35296">MPRAARAGPEKPEPKKKLYVEIYADGDAIKDSSGARTAKRPRLTAAHSSTSAGPAAHPLDKRRPERRSPLPTSKDEPGNMTMTKPLRKPLNPELAESPGASQQELVLPQSQRDSTPTGDNRKVHGRGRSQDACAKTRKTHQYRTLKGDPLAERAWRWIPKDDASFEALFEGGFGFSDTDRSAIMLRLCLGSIRDYAREMATERRQPGHPLQHTMTLNEYTETEGINDIMSGQSDSLSDSSGDDERDDLSEGTETDGDSDITDGVGSERQARGRAPRWSPLEERRLRSYVKESKDWSWIAGQLGRTENAVKQHWGKMS</sequence>
<dbReference type="InterPro" id="IPR009057">
    <property type="entry name" value="Homeodomain-like_sf"/>
</dbReference>
<evidence type="ECO:0000313" key="4">
    <source>
        <dbReference type="EMBL" id="KAK4458529.1"/>
    </source>
</evidence>
<feature type="region of interest" description="Disordered" evidence="1">
    <location>
        <begin position="228"/>
        <end position="283"/>
    </location>
</feature>
<feature type="compositionally biased region" description="Basic and acidic residues" evidence="1">
    <location>
        <begin position="58"/>
        <end position="77"/>
    </location>
</feature>
<feature type="compositionally biased region" description="Acidic residues" evidence="1">
    <location>
        <begin position="240"/>
        <end position="260"/>
    </location>
</feature>
<dbReference type="InterPro" id="IPR001005">
    <property type="entry name" value="SANT/Myb"/>
</dbReference>
<dbReference type="EMBL" id="MU865065">
    <property type="protein sequence ID" value="KAK4458529.1"/>
    <property type="molecule type" value="Genomic_DNA"/>
</dbReference>
<evidence type="ECO:0000256" key="1">
    <source>
        <dbReference type="SAM" id="MobiDB-lite"/>
    </source>
</evidence>
<dbReference type="PROSITE" id="PS51294">
    <property type="entry name" value="HTH_MYB"/>
    <property type="match status" value="1"/>
</dbReference>
<feature type="domain" description="Myb-like" evidence="2">
    <location>
        <begin position="269"/>
        <end position="317"/>
    </location>
</feature>
<protein>
    <recommendedName>
        <fullName evidence="6">Myb-like domain-containing protein</fullName>
    </recommendedName>
</protein>
<reference evidence="4" key="2">
    <citation type="submission" date="2023-06" db="EMBL/GenBank/DDBJ databases">
        <authorList>
            <consortium name="Lawrence Berkeley National Laboratory"/>
            <person name="Mondo S.J."/>
            <person name="Hensen N."/>
            <person name="Bonometti L."/>
            <person name="Westerberg I."/>
            <person name="Brannstrom I.O."/>
            <person name="Guillou S."/>
            <person name="Cros-Aarteil S."/>
            <person name="Calhoun S."/>
            <person name="Haridas S."/>
            <person name="Kuo A."/>
            <person name="Pangilinan J."/>
            <person name="Riley R."/>
            <person name="Labutti K."/>
            <person name="Andreopoulos B."/>
            <person name="Lipzen A."/>
            <person name="Chen C."/>
            <person name="Yanf M."/>
            <person name="Daum C."/>
            <person name="Ng V."/>
            <person name="Clum A."/>
            <person name="Steindorff A."/>
            <person name="Ohm R."/>
            <person name="Martin F."/>
            <person name="Silar P."/>
            <person name="Natvig D."/>
            <person name="Lalanne C."/>
            <person name="Gautier V."/>
            <person name="Ament-Velasquez S.L."/>
            <person name="Kruys A."/>
            <person name="Hutchinson M.I."/>
            <person name="Powell A.J."/>
            <person name="Barry K."/>
            <person name="Miller A.N."/>
            <person name="Grigoriev I.V."/>
            <person name="Debuchy R."/>
            <person name="Gladieux P."/>
            <person name="Thoren M.H."/>
            <person name="Johannesson H."/>
        </authorList>
    </citation>
    <scope>NUCLEOTIDE SEQUENCE</scope>
    <source>
        <strain evidence="4">PSN324</strain>
    </source>
</reference>
<dbReference type="Pfam" id="PF00249">
    <property type="entry name" value="Myb_DNA-binding"/>
    <property type="match status" value="1"/>
</dbReference>
<name>A0AAV9HEU9_9PEZI</name>
<dbReference type="Proteomes" id="UP001321749">
    <property type="component" value="Unassembled WGS sequence"/>
</dbReference>
<organism evidence="4 5">
    <name type="scientific">Cladorrhinum samala</name>
    <dbReference type="NCBI Taxonomy" id="585594"/>
    <lineage>
        <taxon>Eukaryota</taxon>
        <taxon>Fungi</taxon>
        <taxon>Dikarya</taxon>
        <taxon>Ascomycota</taxon>
        <taxon>Pezizomycotina</taxon>
        <taxon>Sordariomycetes</taxon>
        <taxon>Sordariomycetidae</taxon>
        <taxon>Sordariales</taxon>
        <taxon>Podosporaceae</taxon>
        <taxon>Cladorrhinum</taxon>
    </lineage>
</organism>
<evidence type="ECO:0008006" key="6">
    <source>
        <dbReference type="Google" id="ProtNLM"/>
    </source>
</evidence>
<dbReference type="Gene3D" id="1.10.10.60">
    <property type="entry name" value="Homeodomain-like"/>
    <property type="match status" value="1"/>
</dbReference>
<feature type="domain" description="HTH myb-type" evidence="3">
    <location>
        <begin position="276"/>
        <end position="317"/>
    </location>
</feature>
<gene>
    <name evidence="4" type="ORF">QBC42DRAFT_300180</name>
</gene>
<accession>A0AAV9HEU9</accession>